<dbReference type="EMBL" id="QXDL01000004">
    <property type="protein sequence ID" value="RIH90728.1"/>
    <property type="molecule type" value="Genomic_DNA"/>
</dbReference>
<dbReference type="RefSeq" id="WP_119313492.1">
    <property type="nucleotide sequence ID" value="NZ_QXDL01000004.1"/>
</dbReference>
<dbReference type="AlphaFoldDB" id="A0A399F3F3"/>
<dbReference type="OrthoDB" id="12243at188786"/>
<comment type="caution">
    <text evidence="1">The sequence shown here is derived from an EMBL/GenBank/DDBJ whole genome shotgun (WGS) entry which is preliminary data.</text>
</comment>
<proteinExistence type="predicted"/>
<accession>A0A399F3F3</accession>
<reference evidence="1 2" key="1">
    <citation type="submission" date="2018-08" db="EMBL/GenBank/DDBJ databases">
        <title>Meiothermus terrae DSM 26712 genome sequencing project.</title>
        <authorList>
            <person name="Da Costa M.S."/>
            <person name="Albuquerque L."/>
            <person name="Raposo P."/>
            <person name="Froufe H.J.C."/>
            <person name="Barroso C.S."/>
            <person name="Egas C."/>
        </authorList>
    </citation>
    <scope>NUCLEOTIDE SEQUENCE [LARGE SCALE GENOMIC DNA]</scope>
    <source>
        <strain evidence="1 2">DSM 26712</strain>
    </source>
</reference>
<evidence type="ECO:0000313" key="2">
    <source>
        <dbReference type="Proteomes" id="UP000265715"/>
    </source>
</evidence>
<protein>
    <submittedName>
        <fullName evidence="1">Uncharacterized protein</fullName>
    </submittedName>
</protein>
<organism evidence="1 2">
    <name type="scientific">Calidithermus terrae</name>
    <dbReference type="NCBI Taxonomy" id="1408545"/>
    <lineage>
        <taxon>Bacteria</taxon>
        <taxon>Thermotogati</taxon>
        <taxon>Deinococcota</taxon>
        <taxon>Deinococci</taxon>
        <taxon>Thermales</taxon>
        <taxon>Thermaceae</taxon>
        <taxon>Calidithermus</taxon>
    </lineage>
</organism>
<sequence>MTVVHGRDEGALQRALEGVPCGAAAAVLVRYRQHPRGYLRQPLGGSGEAELAWKRVRGEKPFVLRLGDGLGLKEPYFTPRHPLILQAAPERLEAFHRARRRLSQRRWQAFAGCSLVDYLAQFSPPPELLGGMTAGDWEVLEVDRDHGTAALLRCAGDYLVATPYGWLRPGPAQRRPTLAGVRASLGLERYHDPLVLERLGGV</sequence>
<name>A0A399F3F3_9DEIN</name>
<keyword evidence="2" id="KW-1185">Reference proteome</keyword>
<gene>
    <name evidence="1" type="ORF">Mterra_00222</name>
</gene>
<evidence type="ECO:0000313" key="1">
    <source>
        <dbReference type="EMBL" id="RIH90728.1"/>
    </source>
</evidence>
<dbReference type="Proteomes" id="UP000265715">
    <property type="component" value="Unassembled WGS sequence"/>
</dbReference>